<gene>
    <name evidence="7" type="ORF">ENS29_05065</name>
</gene>
<dbReference type="InterPro" id="IPR017871">
    <property type="entry name" value="ABC_transporter-like_CS"/>
</dbReference>
<evidence type="ECO:0000256" key="4">
    <source>
        <dbReference type="ARBA" id="ARBA00022967"/>
    </source>
</evidence>
<dbReference type="SUPFAM" id="SSF52540">
    <property type="entry name" value="P-loop containing nucleoside triphosphate hydrolases"/>
    <property type="match status" value="1"/>
</dbReference>
<evidence type="ECO:0000313" key="7">
    <source>
        <dbReference type="EMBL" id="HGU32209.1"/>
    </source>
</evidence>
<dbReference type="PROSITE" id="PS00211">
    <property type="entry name" value="ABC_TRANSPORTER_1"/>
    <property type="match status" value="1"/>
</dbReference>
<comment type="caution">
    <text evidence="7">The sequence shown here is derived from an EMBL/GenBank/DDBJ whole genome shotgun (WGS) entry which is preliminary data.</text>
</comment>
<dbReference type="PANTHER" id="PTHR42794:SF1">
    <property type="entry name" value="HEMIN IMPORT ATP-BINDING PROTEIN HMUV"/>
    <property type="match status" value="1"/>
</dbReference>
<dbReference type="Gene3D" id="3.40.50.300">
    <property type="entry name" value="P-loop containing nucleotide triphosphate hydrolases"/>
    <property type="match status" value="1"/>
</dbReference>
<keyword evidence="3 7" id="KW-0067">ATP-binding</keyword>
<sequence>MADMTDPNGLVPAARIDHLYFSYAGKPILQGIHLQIEEGSFTVFLGPNGSGKTTLLKLIAGILEPTSGRITVYGEGLNEMPLRKRARQVGYLAQQQQIIFPFLTEDVVLTGRAGGIRFQPKTEDIDAAVQAMKDVGISHLLHKPFTELSGGEQQLVMIARVVAQNPKMLLLDEPTSHLDLHYQARVLRFIQEWKANGHTVAAVLHDPNHALIAADRIVLLKQGRIVGQGGPGEIRVQELEDVYKTRLVPLSFRNQTVVFSDVDGGFSSDAVHRSEQRSKT</sequence>
<dbReference type="Pfam" id="PF00005">
    <property type="entry name" value="ABC_tran"/>
    <property type="match status" value="1"/>
</dbReference>
<dbReference type="PANTHER" id="PTHR42794">
    <property type="entry name" value="HEMIN IMPORT ATP-BINDING PROTEIN HMUV"/>
    <property type="match status" value="1"/>
</dbReference>
<protein>
    <submittedName>
        <fullName evidence="7">ABC transporter ATP-binding protein</fullName>
    </submittedName>
</protein>
<evidence type="ECO:0000256" key="1">
    <source>
        <dbReference type="ARBA" id="ARBA00022448"/>
    </source>
</evidence>
<keyword evidence="2" id="KW-0547">Nucleotide-binding</keyword>
<reference evidence="7" key="1">
    <citation type="journal article" date="2020" name="mSystems">
        <title>Genome- and Community-Level Interaction Insights into Carbon Utilization and Element Cycling Functions of Hydrothermarchaeota in Hydrothermal Sediment.</title>
        <authorList>
            <person name="Zhou Z."/>
            <person name="Liu Y."/>
            <person name="Xu W."/>
            <person name="Pan J."/>
            <person name="Luo Z.H."/>
            <person name="Li M."/>
        </authorList>
    </citation>
    <scope>NUCLEOTIDE SEQUENCE [LARGE SCALE GENOMIC DNA]</scope>
    <source>
        <strain evidence="7">SpSt-477</strain>
    </source>
</reference>
<keyword evidence="1" id="KW-0813">Transport</keyword>
<comment type="function">
    <text evidence="5">Part of the ABC transporter complex HmuTUV involved in hemin import. Responsible for energy coupling to the transport system.</text>
</comment>
<accession>A0A7C4RHU0</accession>
<dbReference type="PROSITE" id="PS50893">
    <property type="entry name" value="ABC_TRANSPORTER_2"/>
    <property type="match status" value="1"/>
</dbReference>
<dbReference type="GO" id="GO:0016887">
    <property type="term" value="F:ATP hydrolysis activity"/>
    <property type="evidence" value="ECO:0007669"/>
    <property type="project" value="InterPro"/>
</dbReference>
<organism evidence="7">
    <name type="scientific">Desulfatirhabdium butyrativorans</name>
    <dbReference type="NCBI Taxonomy" id="340467"/>
    <lineage>
        <taxon>Bacteria</taxon>
        <taxon>Pseudomonadati</taxon>
        <taxon>Thermodesulfobacteriota</taxon>
        <taxon>Desulfobacteria</taxon>
        <taxon>Desulfobacterales</taxon>
        <taxon>Desulfatirhabdiaceae</taxon>
        <taxon>Desulfatirhabdium</taxon>
    </lineage>
</organism>
<evidence type="ECO:0000256" key="2">
    <source>
        <dbReference type="ARBA" id="ARBA00022741"/>
    </source>
</evidence>
<dbReference type="AlphaFoldDB" id="A0A7C4RHU0"/>
<dbReference type="GO" id="GO:0005524">
    <property type="term" value="F:ATP binding"/>
    <property type="evidence" value="ECO:0007669"/>
    <property type="project" value="UniProtKB-KW"/>
</dbReference>
<proteinExistence type="predicted"/>
<evidence type="ECO:0000256" key="3">
    <source>
        <dbReference type="ARBA" id="ARBA00022840"/>
    </source>
</evidence>
<keyword evidence="4" id="KW-1278">Translocase</keyword>
<evidence type="ECO:0000259" key="6">
    <source>
        <dbReference type="PROSITE" id="PS50893"/>
    </source>
</evidence>
<dbReference type="SMART" id="SM00382">
    <property type="entry name" value="AAA"/>
    <property type="match status" value="1"/>
</dbReference>
<dbReference type="CDD" id="cd03214">
    <property type="entry name" value="ABC_Iron-Siderophores_B12_Hemin"/>
    <property type="match status" value="1"/>
</dbReference>
<dbReference type="InterPro" id="IPR003593">
    <property type="entry name" value="AAA+_ATPase"/>
</dbReference>
<name>A0A7C4RHU0_9BACT</name>
<dbReference type="EMBL" id="DSUH01000114">
    <property type="protein sequence ID" value="HGU32209.1"/>
    <property type="molecule type" value="Genomic_DNA"/>
</dbReference>
<dbReference type="InterPro" id="IPR003439">
    <property type="entry name" value="ABC_transporter-like_ATP-bd"/>
</dbReference>
<feature type="domain" description="ABC transporter" evidence="6">
    <location>
        <begin position="14"/>
        <end position="247"/>
    </location>
</feature>
<dbReference type="InterPro" id="IPR027417">
    <property type="entry name" value="P-loop_NTPase"/>
</dbReference>
<dbReference type="FunFam" id="3.40.50.300:FF:000134">
    <property type="entry name" value="Iron-enterobactin ABC transporter ATP-binding protein"/>
    <property type="match status" value="1"/>
</dbReference>
<evidence type="ECO:0000256" key="5">
    <source>
        <dbReference type="ARBA" id="ARBA00037066"/>
    </source>
</evidence>